<dbReference type="Pfam" id="PF13399">
    <property type="entry name" value="LytR_C"/>
    <property type="match status" value="1"/>
</dbReference>
<dbReference type="SUPFAM" id="SSF48452">
    <property type="entry name" value="TPR-like"/>
    <property type="match status" value="1"/>
</dbReference>
<dbReference type="PATRIC" id="fig|762836.4.peg.254"/>
<proteinExistence type="predicted"/>
<dbReference type="Gene3D" id="3.30.70.2390">
    <property type="match status" value="1"/>
</dbReference>
<dbReference type="InterPro" id="IPR011990">
    <property type="entry name" value="TPR-like_helical_dom_sf"/>
</dbReference>
<gene>
    <name evidence="3" type="ORF">DUPY_02420</name>
</gene>
<feature type="signal peptide" evidence="1">
    <location>
        <begin position="1"/>
        <end position="18"/>
    </location>
</feature>
<evidence type="ECO:0000259" key="2">
    <source>
        <dbReference type="Pfam" id="PF13399"/>
    </source>
</evidence>
<accession>A0A1E7X7F5</accession>
<evidence type="ECO:0000256" key="1">
    <source>
        <dbReference type="SAM" id="SignalP"/>
    </source>
</evidence>
<dbReference type="Gene3D" id="1.25.40.10">
    <property type="entry name" value="Tetratricopeptide repeat domain"/>
    <property type="match status" value="1"/>
</dbReference>
<comment type="caution">
    <text evidence="3">The sequence shown here is derived from an EMBL/GenBank/DDBJ whole genome shotgun (WGS) entry which is preliminary data.</text>
</comment>
<name>A0A1E7X7F5_9BURK</name>
<dbReference type="AlphaFoldDB" id="A0A1E7X7F5"/>
<evidence type="ECO:0000313" key="4">
    <source>
        <dbReference type="Proteomes" id="UP000175989"/>
    </source>
</evidence>
<dbReference type="PROSITE" id="PS51257">
    <property type="entry name" value="PROKAR_LIPOPROTEIN"/>
    <property type="match status" value="1"/>
</dbReference>
<reference evidence="4" key="1">
    <citation type="journal article" date="2016" name="Front. Microbiol.">
        <title>Molecular Keys to the Janthinobacterium and Duganella spp. Interaction with the Plant Pathogen Fusarium graminearum.</title>
        <authorList>
            <person name="Haack F.S."/>
            <person name="Poehlein A."/>
            <person name="Kroger C."/>
            <person name="Voigt C.A."/>
            <person name="Piepenbring M."/>
            <person name="Bode H.B."/>
            <person name="Daniel R."/>
            <person name="Schafer W."/>
            <person name="Streit W.R."/>
        </authorList>
    </citation>
    <scope>NUCLEOTIDE SEQUENCE [LARGE SCALE GENOMIC DNA]</scope>
    <source>
        <strain evidence="4">T54</strain>
    </source>
</reference>
<dbReference type="InterPro" id="IPR000408">
    <property type="entry name" value="Reg_chr_condens"/>
</dbReference>
<keyword evidence="1" id="KW-0732">Signal</keyword>
<dbReference type="Proteomes" id="UP000175989">
    <property type="component" value="Unassembled WGS sequence"/>
</dbReference>
<dbReference type="PROSITE" id="PS00626">
    <property type="entry name" value="RCC1_2"/>
    <property type="match status" value="1"/>
</dbReference>
<organism evidence="3 4">
    <name type="scientific">Duganella phyllosphaerae</name>
    <dbReference type="NCBI Taxonomy" id="762836"/>
    <lineage>
        <taxon>Bacteria</taxon>
        <taxon>Pseudomonadati</taxon>
        <taxon>Pseudomonadota</taxon>
        <taxon>Betaproteobacteria</taxon>
        <taxon>Burkholderiales</taxon>
        <taxon>Oxalobacteraceae</taxon>
        <taxon>Telluria group</taxon>
        <taxon>Duganella</taxon>
    </lineage>
</organism>
<protein>
    <recommendedName>
        <fullName evidence="2">LytR/CpsA/Psr regulator C-terminal domain-containing protein</fullName>
    </recommendedName>
</protein>
<keyword evidence="4" id="KW-1185">Reference proteome</keyword>
<evidence type="ECO:0000313" key="3">
    <source>
        <dbReference type="EMBL" id="OFA09000.1"/>
    </source>
</evidence>
<dbReference type="EMBL" id="LROM01000024">
    <property type="protein sequence ID" value="OFA09000.1"/>
    <property type="molecule type" value="Genomic_DNA"/>
</dbReference>
<sequence length="260" mass="26940">MKNIPIAAAATFAGLLMAACGGMHTASVAPSPSSAAPQDTITALERACLLEPTNAANWARLATALEADGQRERAARFYQQAATLAAHDARRDYALLAAAAPAAAASAAAATPAGAAHGPYADMPRTQVQQIGAALVQVVRVAAPPLVARMEPPAVSSKSVTAPSAPVQLEICNGNGVTGAAASLARVARTLNLDGVTTVRLTNARPFTVARTRIEYPHAQRAMAEELAQRLDIALKFRRKTAPHELRIVLGHDGGRGRPK</sequence>
<dbReference type="InterPro" id="IPR027381">
    <property type="entry name" value="LytR/CpsA/Psr_C"/>
</dbReference>
<feature type="chain" id="PRO_5009208511" description="LytR/CpsA/Psr regulator C-terminal domain-containing protein" evidence="1">
    <location>
        <begin position="19"/>
        <end position="260"/>
    </location>
</feature>
<feature type="domain" description="LytR/CpsA/Psr regulator C-terminal" evidence="2">
    <location>
        <begin position="167"/>
        <end position="253"/>
    </location>
</feature>
<dbReference type="RefSeq" id="WP_070245902.1">
    <property type="nucleotide sequence ID" value="NZ_LROM01000024.1"/>
</dbReference>